<evidence type="ECO:0000256" key="1">
    <source>
        <dbReference type="SAM" id="MobiDB-lite"/>
    </source>
</evidence>
<name>A0A6G1HY66_9PEZI</name>
<feature type="region of interest" description="Disordered" evidence="1">
    <location>
        <begin position="279"/>
        <end position="306"/>
    </location>
</feature>
<evidence type="ECO:0000313" key="2">
    <source>
        <dbReference type="EMBL" id="KAF2400851.1"/>
    </source>
</evidence>
<organism evidence="2 3">
    <name type="scientific">Trichodelitschia bisporula</name>
    <dbReference type="NCBI Taxonomy" id="703511"/>
    <lineage>
        <taxon>Eukaryota</taxon>
        <taxon>Fungi</taxon>
        <taxon>Dikarya</taxon>
        <taxon>Ascomycota</taxon>
        <taxon>Pezizomycotina</taxon>
        <taxon>Dothideomycetes</taxon>
        <taxon>Dothideomycetes incertae sedis</taxon>
        <taxon>Phaeotrichales</taxon>
        <taxon>Phaeotrichaceae</taxon>
        <taxon>Trichodelitschia</taxon>
    </lineage>
</organism>
<dbReference type="EMBL" id="ML996694">
    <property type="protein sequence ID" value="KAF2400851.1"/>
    <property type="molecule type" value="Genomic_DNA"/>
</dbReference>
<gene>
    <name evidence="2" type="ORF">EJ06DRAFT_409215</name>
</gene>
<keyword evidence="3" id="KW-1185">Reference proteome</keyword>
<dbReference type="AlphaFoldDB" id="A0A6G1HY66"/>
<dbReference type="Proteomes" id="UP000799640">
    <property type="component" value="Unassembled WGS sequence"/>
</dbReference>
<proteinExistence type="predicted"/>
<evidence type="ECO:0000313" key="3">
    <source>
        <dbReference type="Proteomes" id="UP000799640"/>
    </source>
</evidence>
<protein>
    <submittedName>
        <fullName evidence="2">Uncharacterized protein</fullName>
    </submittedName>
</protein>
<reference evidence="2" key="1">
    <citation type="journal article" date="2020" name="Stud. Mycol.">
        <title>101 Dothideomycetes genomes: a test case for predicting lifestyles and emergence of pathogens.</title>
        <authorList>
            <person name="Haridas S."/>
            <person name="Albert R."/>
            <person name="Binder M."/>
            <person name="Bloem J."/>
            <person name="Labutti K."/>
            <person name="Salamov A."/>
            <person name="Andreopoulos B."/>
            <person name="Baker S."/>
            <person name="Barry K."/>
            <person name="Bills G."/>
            <person name="Bluhm B."/>
            <person name="Cannon C."/>
            <person name="Castanera R."/>
            <person name="Culley D."/>
            <person name="Daum C."/>
            <person name="Ezra D."/>
            <person name="Gonzalez J."/>
            <person name="Henrissat B."/>
            <person name="Kuo A."/>
            <person name="Liang C."/>
            <person name="Lipzen A."/>
            <person name="Lutzoni F."/>
            <person name="Magnuson J."/>
            <person name="Mondo S."/>
            <person name="Nolan M."/>
            <person name="Ohm R."/>
            <person name="Pangilinan J."/>
            <person name="Park H.-J."/>
            <person name="Ramirez L."/>
            <person name="Alfaro M."/>
            <person name="Sun H."/>
            <person name="Tritt A."/>
            <person name="Yoshinaga Y."/>
            <person name="Zwiers L.-H."/>
            <person name="Turgeon B."/>
            <person name="Goodwin S."/>
            <person name="Spatafora J."/>
            <person name="Crous P."/>
            <person name="Grigoriev I."/>
        </authorList>
    </citation>
    <scope>NUCLEOTIDE SEQUENCE</scope>
    <source>
        <strain evidence="2">CBS 262.69</strain>
    </source>
</reference>
<accession>A0A6G1HY66</accession>
<sequence>MLHTPMETSDLLSSASPLLLLYQTPKNILIIDLAEQAHFMVIMSFRELLLSARPGGLSTPPTPTPPFKSPCFAALESAPRHYQNFINDIPRDCLSLVLSQGPGTIDLGILFKTFSYIATVRWNRYITPDLLVDRRTLKAALEGEQRHGPPSPRLLQRPTWSTTTTTAHLVHDYYDDPDNPSFVVVPPMGPQWPHGQQRTRPNSTAVRFTDPERPGMCSRLFNISYILMPVKSGLVCWSSTLTSQNASSVLSSLNQLSPFVNSTPALLSSSVQHQPVCINGPQVENGPQAKGPQARGRERPASRRGPAALARVGIQRCPHERQSLRKVRSINVRMAGGPPGHLRCEEARR</sequence>